<dbReference type="PATRIC" id="fig|70996.4.peg.3467"/>
<evidence type="ECO:0008006" key="4">
    <source>
        <dbReference type="Google" id="ProtNLM"/>
    </source>
</evidence>
<keyword evidence="1" id="KW-0418">Kinase</keyword>
<dbReference type="OrthoDB" id="5291879at2"/>
<dbReference type="PIRSF" id="PIRSF006221">
    <property type="entry name" value="Ketosamine-3-kinase"/>
    <property type="match status" value="1"/>
</dbReference>
<dbReference type="Gene3D" id="3.30.200.20">
    <property type="entry name" value="Phosphorylase Kinase, domain 1"/>
    <property type="match status" value="1"/>
</dbReference>
<dbReference type="RefSeq" id="WP_054535116.1">
    <property type="nucleotide sequence ID" value="NZ_LGKP01000022.1"/>
</dbReference>
<comment type="caution">
    <text evidence="2">The sequence shown here is derived from an EMBL/GenBank/DDBJ whole genome shotgun (WGS) entry which is preliminary data.</text>
</comment>
<dbReference type="EMBL" id="LGKP01000022">
    <property type="protein sequence ID" value="KPL86031.1"/>
    <property type="molecule type" value="Genomic_DNA"/>
</dbReference>
<keyword evidence="1" id="KW-0808">Transferase</keyword>
<gene>
    <name evidence="2" type="ORF">SE18_14180</name>
</gene>
<evidence type="ECO:0000313" key="3">
    <source>
        <dbReference type="Proteomes" id="UP000050277"/>
    </source>
</evidence>
<dbReference type="Pfam" id="PF03881">
    <property type="entry name" value="Fructosamin_kin"/>
    <property type="match status" value="1"/>
</dbReference>
<name>A0A0P6Y9X3_9CHLR</name>
<comment type="similarity">
    <text evidence="1">Belongs to the fructosamine kinase family.</text>
</comment>
<evidence type="ECO:0000256" key="1">
    <source>
        <dbReference type="PIRNR" id="PIRNR006221"/>
    </source>
</evidence>
<dbReference type="AlphaFoldDB" id="A0A0P6Y9X3"/>
<sequence>MLPASIYQSLEQHFAATIRPIKPIYGGDINHAVQIQIGQQIALLKWREQPANDFFVAEADGLACLAATSALAVPAVLGLSQSWLVLEWFEAQGRYQAGDLGAGLAQLHRTSGPSFGYSRANFIGALTQPNQPNANWAEFWRDQRLWPQVELAAQAGRMPKQRQQQCQRLADQLDRLLSHQPQPSLVHGDLWAGNVITTSTGQPSLIDPAVSYSDRETDIAFASLFGGFGSQFLVAYQAAWPLSNEYRERQPLYQLYWLLVHLTLFGEQYGRQIDQILNYYNG</sequence>
<dbReference type="SUPFAM" id="SSF56112">
    <property type="entry name" value="Protein kinase-like (PK-like)"/>
    <property type="match status" value="1"/>
</dbReference>
<keyword evidence="3" id="KW-1185">Reference proteome</keyword>
<dbReference type="STRING" id="70996.SE18_14180"/>
<dbReference type="PANTHER" id="PTHR12149:SF8">
    <property type="entry name" value="PROTEIN-RIBULOSAMINE 3-KINASE"/>
    <property type="match status" value="1"/>
</dbReference>
<proteinExistence type="inferred from homology"/>
<dbReference type="Proteomes" id="UP000050277">
    <property type="component" value="Unassembled WGS sequence"/>
</dbReference>
<reference evidence="2 3" key="1">
    <citation type="submission" date="2015-07" db="EMBL/GenBank/DDBJ databases">
        <title>Whole genome sequence of Herpetosiphon geysericola DSM 7119.</title>
        <authorList>
            <person name="Hemp J."/>
            <person name="Ward L.M."/>
            <person name="Pace L.A."/>
            <person name="Fischer W.W."/>
        </authorList>
    </citation>
    <scope>NUCLEOTIDE SEQUENCE [LARGE SCALE GENOMIC DNA]</scope>
    <source>
        <strain evidence="2 3">DSM 7119</strain>
    </source>
</reference>
<dbReference type="PANTHER" id="PTHR12149">
    <property type="entry name" value="FRUCTOSAMINE 3 KINASE-RELATED PROTEIN"/>
    <property type="match status" value="1"/>
</dbReference>
<evidence type="ECO:0000313" key="2">
    <source>
        <dbReference type="EMBL" id="KPL86031.1"/>
    </source>
</evidence>
<organism evidence="2 3">
    <name type="scientific">Herpetosiphon geysericola</name>
    <dbReference type="NCBI Taxonomy" id="70996"/>
    <lineage>
        <taxon>Bacteria</taxon>
        <taxon>Bacillati</taxon>
        <taxon>Chloroflexota</taxon>
        <taxon>Chloroflexia</taxon>
        <taxon>Herpetosiphonales</taxon>
        <taxon>Herpetosiphonaceae</taxon>
        <taxon>Herpetosiphon</taxon>
    </lineage>
</organism>
<dbReference type="GO" id="GO:0016301">
    <property type="term" value="F:kinase activity"/>
    <property type="evidence" value="ECO:0007669"/>
    <property type="project" value="UniProtKB-UniRule"/>
</dbReference>
<dbReference type="InterPro" id="IPR011009">
    <property type="entry name" value="Kinase-like_dom_sf"/>
</dbReference>
<dbReference type="InterPro" id="IPR016477">
    <property type="entry name" value="Fructo-/Ketosamine-3-kinase"/>
</dbReference>
<protein>
    <recommendedName>
        <fullName evidence="4">Fructosamine kinase</fullName>
    </recommendedName>
</protein>
<dbReference type="Gene3D" id="3.90.1200.10">
    <property type="match status" value="1"/>
</dbReference>
<accession>A0A0P6Y9X3</accession>